<evidence type="ECO:0000256" key="3">
    <source>
        <dbReference type="ARBA" id="ARBA00022777"/>
    </source>
</evidence>
<dbReference type="Proteomes" id="UP000886595">
    <property type="component" value="Unassembled WGS sequence"/>
</dbReference>
<comment type="caution">
    <text evidence="4">The sequence shown here is derived from an EMBL/GenBank/DDBJ whole genome shotgun (WGS) entry which is preliminary data.</text>
</comment>
<keyword evidence="2" id="KW-0808">Transferase</keyword>
<dbReference type="EMBL" id="JAAMPC010000014">
    <property type="protein sequence ID" value="KAG2263519.1"/>
    <property type="molecule type" value="Genomic_DNA"/>
</dbReference>
<evidence type="ECO:0000256" key="1">
    <source>
        <dbReference type="ARBA" id="ARBA00007374"/>
    </source>
</evidence>
<reference evidence="4 5" key="1">
    <citation type="submission" date="2020-02" db="EMBL/GenBank/DDBJ databases">
        <authorList>
            <person name="Ma Q."/>
            <person name="Huang Y."/>
            <person name="Song X."/>
            <person name="Pei D."/>
        </authorList>
    </citation>
    <scope>NUCLEOTIDE SEQUENCE [LARGE SCALE GENOMIC DNA]</scope>
    <source>
        <strain evidence="4">Sxm20200214</strain>
        <tissue evidence="4">Leaf</tissue>
    </source>
</reference>
<dbReference type="GO" id="GO:0032958">
    <property type="term" value="P:inositol phosphate biosynthetic process"/>
    <property type="evidence" value="ECO:0007669"/>
    <property type="project" value="InterPro"/>
</dbReference>
<dbReference type="GO" id="GO:0016301">
    <property type="term" value="F:kinase activity"/>
    <property type="evidence" value="ECO:0007669"/>
    <property type="project" value="UniProtKB-KW"/>
</dbReference>
<dbReference type="InterPro" id="IPR038286">
    <property type="entry name" value="IPK_sf"/>
</dbReference>
<comment type="similarity">
    <text evidence="1">Belongs to the inositol phosphokinase (IPK) family.</text>
</comment>
<keyword evidence="5" id="KW-1185">Reference proteome</keyword>
<dbReference type="Pfam" id="PF03770">
    <property type="entry name" value="IPK"/>
    <property type="match status" value="1"/>
</dbReference>
<proteinExistence type="inferred from homology"/>
<evidence type="ECO:0000256" key="2">
    <source>
        <dbReference type="ARBA" id="ARBA00022679"/>
    </source>
</evidence>
<protein>
    <submittedName>
        <fullName evidence="4">Uncharacterized protein</fullName>
    </submittedName>
</protein>
<evidence type="ECO:0000313" key="4">
    <source>
        <dbReference type="EMBL" id="KAG2263519.1"/>
    </source>
</evidence>
<evidence type="ECO:0000313" key="5">
    <source>
        <dbReference type="Proteomes" id="UP000886595"/>
    </source>
</evidence>
<name>A0A8X7U375_BRACI</name>
<dbReference type="AlphaFoldDB" id="A0A8X7U375"/>
<sequence>MPYHFNSCSVLMFYESDSFLMKGEDDAQAQVKLVDCTHVLDGNGVIDHNFLDGFCSFISFIQDILESSDNSDETNTSLSENGLRIIRVSPLTRYNRTKPNQTIVLYFLFDEFSRKVC</sequence>
<dbReference type="SUPFAM" id="SSF56104">
    <property type="entry name" value="SAICAR synthase-like"/>
    <property type="match status" value="1"/>
</dbReference>
<accession>A0A8X7U375</accession>
<organism evidence="4 5">
    <name type="scientific">Brassica carinata</name>
    <name type="common">Ethiopian mustard</name>
    <name type="synonym">Abyssinian cabbage</name>
    <dbReference type="NCBI Taxonomy" id="52824"/>
    <lineage>
        <taxon>Eukaryota</taxon>
        <taxon>Viridiplantae</taxon>
        <taxon>Streptophyta</taxon>
        <taxon>Embryophyta</taxon>
        <taxon>Tracheophyta</taxon>
        <taxon>Spermatophyta</taxon>
        <taxon>Magnoliopsida</taxon>
        <taxon>eudicotyledons</taxon>
        <taxon>Gunneridae</taxon>
        <taxon>Pentapetalae</taxon>
        <taxon>rosids</taxon>
        <taxon>malvids</taxon>
        <taxon>Brassicales</taxon>
        <taxon>Brassicaceae</taxon>
        <taxon>Brassiceae</taxon>
        <taxon>Brassica</taxon>
    </lineage>
</organism>
<dbReference type="Gene3D" id="3.30.470.160">
    <property type="entry name" value="Inositol polyphosphate kinase"/>
    <property type="match status" value="1"/>
</dbReference>
<dbReference type="OrthoDB" id="5958943at2759"/>
<keyword evidence="3" id="KW-0418">Kinase</keyword>
<gene>
    <name evidence="4" type="ORF">Bca52824_070598</name>
</gene>
<dbReference type="InterPro" id="IPR005522">
    <property type="entry name" value="IPK"/>
</dbReference>